<keyword evidence="3" id="KW-1185">Reference proteome</keyword>
<reference evidence="2 3" key="1">
    <citation type="submission" date="2019-03" db="EMBL/GenBank/DDBJ databases">
        <title>Genomic Encyclopedia of Archaeal and Bacterial Type Strains, Phase II (KMG-II): from individual species to whole genera.</title>
        <authorList>
            <person name="Goeker M."/>
        </authorList>
    </citation>
    <scope>NUCLEOTIDE SEQUENCE [LARGE SCALE GENOMIC DNA]</scope>
    <source>
        <strain evidence="2 3">DSM 24323</strain>
    </source>
</reference>
<evidence type="ECO:0000256" key="1">
    <source>
        <dbReference type="SAM" id="Phobius"/>
    </source>
</evidence>
<comment type="caution">
    <text evidence="2">The sequence shown here is derived from an EMBL/GenBank/DDBJ whole genome shotgun (WGS) entry which is preliminary data.</text>
</comment>
<dbReference type="Proteomes" id="UP000295371">
    <property type="component" value="Unassembled WGS sequence"/>
</dbReference>
<name>A0A4R7IWX4_9ACTN</name>
<feature type="transmembrane region" description="Helical" evidence="1">
    <location>
        <begin position="314"/>
        <end position="335"/>
    </location>
</feature>
<dbReference type="RefSeq" id="WP_208293012.1">
    <property type="nucleotide sequence ID" value="NZ_SOAW01000004.1"/>
</dbReference>
<evidence type="ECO:0008006" key="4">
    <source>
        <dbReference type="Google" id="ProtNLM"/>
    </source>
</evidence>
<dbReference type="PANTHER" id="PTHR37826">
    <property type="entry name" value="FLOTILLIN BAND_7_5 DOMAIN PROTEIN"/>
    <property type="match status" value="1"/>
</dbReference>
<proteinExistence type="predicted"/>
<evidence type="ECO:0000313" key="2">
    <source>
        <dbReference type="EMBL" id="TDT29104.1"/>
    </source>
</evidence>
<gene>
    <name evidence="2" type="ORF">CLV29_3202</name>
</gene>
<feature type="transmembrane region" description="Helical" evidence="1">
    <location>
        <begin position="355"/>
        <end position="378"/>
    </location>
</feature>
<dbReference type="AlphaFoldDB" id="A0A4R7IWX4"/>
<organism evidence="2 3">
    <name type="scientific">Naumannella halotolerans</name>
    <dbReference type="NCBI Taxonomy" id="993414"/>
    <lineage>
        <taxon>Bacteria</taxon>
        <taxon>Bacillati</taxon>
        <taxon>Actinomycetota</taxon>
        <taxon>Actinomycetes</taxon>
        <taxon>Propionibacteriales</taxon>
        <taxon>Propionibacteriaceae</taxon>
        <taxon>Naumannella</taxon>
    </lineage>
</organism>
<keyword evidence="1" id="KW-0812">Transmembrane</keyword>
<dbReference type="EMBL" id="SOAW01000004">
    <property type="protein sequence ID" value="TDT29104.1"/>
    <property type="molecule type" value="Genomic_DNA"/>
</dbReference>
<dbReference type="PANTHER" id="PTHR37826:SF3">
    <property type="entry name" value="J DOMAIN-CONTAINING PROTEIN"/>
    <property type="match status" value="1"/>
</dbReference>
<accession>A0A4R7IWX4</accession>
<sequence>MPSPEPMPSPPAMADPAALHATEDTRTYPCRSCGGMLVWEPRRAGLQCSSCGLPADLGEVESTDVTKHPLQSAMAALLRPDGQAALDKEVTCQACGGTTAFTGSLSATRCPYCATPIQRDDLQQAPTRLPIDGVLPFALDERHARDAIEQWIASRRFAPKEFKQYRTLGAFSSVYLSYFDYDADAGADYRGQRGEDYQVTVKDGDRERQETHTRWYPVHGQVRVEFRDLDALANTGLDDRKIDALAPWPREKITRYAPHYVAGHLSRTYDLDAQQVFDAQIRTKIDNGVDQRIRSDIGGDRQRIDSKQQRIDRLLFAQLLLPVWLLTVTYGGQPFQVYMNGVTGKVVGERPWSKIKIVLLVLGILAAVALVILGLRLFGG</sequence>
<protein>
    <recommendedName>
        <fullName evidence="4">Replication restart DNA helicase PriA</fullName>
    </recommendedName>
</protein>
<evidence type="ECO:0000313" key="3">
    <source>
        <dbReference type="Proteomes" id="UP000295371"/>
    </source>
</evidence>
<keyword evidence="1" id="KW-1133">Transmembrane helix</keyword>
<keyword evidence="1" id="KW-0472">Membrane</keyword>